<dbReference type="InterPro" id="IPR028662">
    <property type="entry name" value="SNX8/Mvp1"/>
</dbReference>
<dbReference type="PROSITE" id="PS50195">
    <property type="entry name" value="PX"/>
    <property type="match status" value="1"/>
</dbReference>
<proteinExistence type="inferred from homology"/>
<keyword evidence="6" id="KW-0963">Cytoplasm</keyword>
<evidence type="ECO:0000256" key="2">
    <source>
        <dbReference type="ARBA" id="ARBA00004496"/>
    </source>
</evidence>
<dbReference type="InterPro" id="IPR036871">
    <property type="entry name" value="PX_dom_sf"/>
</dbReference>
<evidence type="ECO:0000313" key="11">
    <source>
        <dbReference type="EMBL" id="KAG0144798.1"/>
    </source>
</evidence>
<evidence type="ECO:0000256" key="8">
    <source>
        <dbReference type="ARBA" id="ARBA00023136"/>
    </source>
</evidence>
<dbReference type="AlphaFoldDB" id="A0A9P6NIT4"/>
<keyword evidence="8" id="KW-0472">Membrane</keyword>
<dbReference type="Proteomes" id="UP000886653">
    <property type="component" value="Unassembled WGS sequence"/>
</dbReference>
<comment type="similarity">
    <text evidence="3">Belongs to the sorting nexin family.</text>
</comment>
<evidence type="ECO:0000256" key="3">
    <source>
        <dbReference type="ARBA" id="ARBA00010883"/>
    </source>
</evidence>
<evidence type="ECO:0000256" key="9">
    <source>
        <dbReference type="SAM" id="MobiDB-lite"/>
    </source>
</evidence>
<evidence type="ECO:0000256" key="6">
    <source>
        <dbReference type="ARBA" id="ARBA00022490"/>
    </source>
</evidence>
<dbReference type="GO" id="GO:0006623">
    <property type="term" value="P:protein targeting to vacuole"/>
    <property type="evidence" value="ECO:0007669"/>
    <property type="project" value="TreeGrafter"/>
</dbReference>
<sequence length="644" mass="72047">MSYDESYNSPLTTASYPNLGGLSHHSSVPAAAGPLSSLSQSTPDVYAHDPWSTSTHLPKPPSASLIEPFILPTKLDGLINEANLPTIYHQAFNAADPSAGTVSLANAHRVLAGTGVGASTIERILSVTSGRSSRLTKSEFTIALAAVAFTQQGKAPRAVQHMLSRNSPFPIPTLDLGGPLPTFSPGRYSYSRRSSSPEDPWSTPNSTLKSRPNPSTITNGLPFVVEEQDPSLSLALDHSLIPDSALHPSTQFLPPFDRTQRDTVTVRLSAPEGWIFKYNVYSVEHEKKGTSVPRRFSDFVWLHDCLLKRYPFRLIPGLPPKSIAISGHHLATGDETAFIERRRRALQRFLIFLVNHPVLSVDNILTTFLCEPSDLATWRSHSTVHLLEESAIIRLTPVEEMSIPEDLDSRLASFRNRLPLIVEHWSRICAGLERVTRRSEAQAADFTRIQLALGSAIESERTGTGTAGQACWRPEEARRAEEEVEVVAQHCGKYSELLDRRTRSLALSTNELVRTHRELYTDFGSLLIRLDKLGVDDVDRRLRPRAEANSKKLEDIRSARRAGWEEDSDRLRNAIEVDRAGIESKLRRRVFIRWCLWQELVHLMRMGSLVGRALRDYVDDERRFGERTLANWGEVADTLDRIVR</sequence>
<keyword evidence="7" id="KW-0653">Protein transport</keyword>
<dbReference type="PANTHER" id="PTHR47554:SF1">
    <property type="entry name" value="SORTING NEXIN MVP1"/>
    <property type="match status" value="1"/>
</dbReference>
<dbReference type="SMART" id="SM00312">
    <property type="entry name" value="PX"/>
    <property type="match status" value="1"/>
</dbReference>
<dbReference type="GO" id="GO:0016020">
    <property type="term" value="C:membrane"/>
    <property type="evidence" value="ECO:0007669"/>
    <property type="project" value="UniProtKB-SubCell"/>
</dbReference>
<comment type="subcellular location">
    <subcellularLocation>
        <location evidence="2">Cytoplasm</location>
    </subcellularLocation>
    <subcellularLocation>
        <location evidence="1">Membrane</location>
        <topology evidence="1">Peripheral membrane protein</topology>
        <orientation evidence="1">Cytoplasmic side</orientation>
    </subcellularLocation>
</comment>
<keyword evidence="5" id="KW-0813">Transport</keyword>
<feature type="domain" description="PX" evidence="10">
    <location>
        <begin position="259"/>
        <end position="375"/>
    </location>
</feature>
<feature type="region of interest" description="Disordered" evidence="9">
    <location>
        <begin position="185"/>
        <end position="215"/>
    </location>
</feature>
<organism evidence="11 12">
    <name type="scientific">Cronartium quercuum f. sp. fusiforme G11</name>
    <dbReference type="NCBI Taxonomy" id="708437"/>
    <lineage>
        <taxon>Eukaryota</taxon>
        <taxon>Fungi</taxon>
        <taxon>Dikarya</taxon>
        <taxon>Basidiomycota</taxon>
        <taxon>Pucciniomycotina</taxon>
        <taxon>Pucciniomycetes</taxon>
        <taxon>Pucciniales</taxon>
        <taxon>Coleosporiaceae</taxon>
        <taxon>Cronartium</taxon>
    </lineage>
</organism>
<evidence type="ECO:0000259" key="10">
    <source>
        <dbReference type="PROSITE" id="PS50195"/>
    </source>
</evidence>
<evidence type="ECO:0000256" key="5">
    <source>
        <dbReference type="ARBA" id="ARBA00022448"/>
    </source>
</evidence>
<reference evidence="11" key="1">
    <citation type="submission" date="2013-11" db="EMBL/GenBank/DDBJ databases">
        <title>Genome sequence of the fusiform rust pathogen reveals effectors for host alternation and coevolution with pine.</title>
        <authorList>
            <consortium name="DOE Joint Genome Institute"/>
            <person name="Smith K."/>
            <person name="Pendleton A."/>
            <person name="Kubisiak T."/>
            <person name="Anderson C."/>
            <person name="Salamov A."/>
            <person name="Aerts A."/>
            <person name="Riley R."/>
            <person name="Clum A."/>
            <person name="Lindquist E."/>
            <person name="Ence D."/>
            <person name="Campbell M."/>
            <person name="Kronenberg Z."/>
            <person name="Feau N."/>
            <person name="Dhillon B."/>
            <person name="Hamelin R."/>
            <person name="Burleigh J."/>
            <person name="Smith J."/>
            <person name="Yandell M."/>
            <person name="Nelson C."/>
            <person name="Grigoriev I."/>
            <person name="Davis J."/>
        </authorList>
    </citation>
    <scope>NUCLEOTIDE SEQUENCE</scope>
    <source>
        <strain evidence="11">G11</strain>
    </source>
</reference>
<evidence type="ECO:0000256" key="4">
    <source>
        <dbReference type="ARBA" id="ARBA00014268"/>
    </source>
</evidence>
<evidence type="ECO:0000256" key="7">
    <source>
        <dbReference type="ARBA" id="ARBA00022927"/>
    </source>
</evidence>
<dbReference type="GO" id="GO:0005829">
    <property type="term" value="C:cytosol"/>
    <property type="evidence" value="ECO:0007669"/>
    <property type="project" value="GOC"/>
</dbReference>
<evidence type="ECO:0000313" key="12">
    <source>
        <dbReference type="Proteomes" id="UP000886653"/>
    </source>
</evidence>
<dbReference type="Gene3D" id="1.10.238.10">
    <property type="entry name" value="EF-hand"/>
    <property type="match status" value="1"/>
</dbReference>
<dbReference type="SUPFAM" id="SSF64268">
    <property type="entry name" value="PX domain"/>
    <property type="match status" value="1"/>
</dbReference>
<dbReference type="InterPro" id="IPR001683">
    <property type="entry name" value="PX_dom"/>
</dbReference>
<protein>
    <recommendedName>
        <fullName evidence="4">Sorting nexin MVP1</fullName>
    </recommendedName>
</protein>
<dbReference type="Pfam" id="PF00787">
    <property type="entry name" value="PX"/>
    <property type="match status" value="1"/>
</dbReference>
<comment type="caution">
    <text evidence="11">The sequence shown here is derived from an EMBL/GenBank/DDBJ whole genome shotgun (WGS) entry which is preliminary data.</text>
</comment>
<dbReference type="GO" id="GO:0005768">
    <property type="term" value="C:endosome"/>
    <property type="evidence" value="ECO:0007669"/>
    <property type="project" value="TreeGrafter"/>
</dbReference>
<dbReference type="EMBL" id="MU167288">
    <property type="protein sequence ID" value="KAG0144798.1"/>
    <property type="molecule type" value="Genomic_DNA"/>
</dbReference>
<dbReference type="OrthoDB" id="10064318at2759"/>
<keyword evidence="12" id="KW-1185">Reference proteome</keyword>
<accession>A0A9P6NIT4</accession>
<dbReference type="GO" id="GO:0042147">
    <property type="term" value="P:retrograde transport, endosome to Golgi"/>
    <property type="evidence" value="ECO:0007669"/>
    <property type="project" value="InterPro"/>
</dbReference>
<evidence type="ECO:0000256" key="1">
    <source>
        <dbReference type="ARBA" id="ARBA00004287"/>
    </source>
</evidence>
<gene>
    <name evidence="11" type="ORF">CROQUDRAFT_672131</name>
</gene>
<dbReference type="Gene3D" id="3.30.1520.10">
    <property type="entry name" value="Phox-like domain"/>
    <property type="match status" value="1"/>
</dbReference>
<name>A0A9P6NIT4_9BASI</name>
<dbReference type="GO" id="GO:0032266">
    <property type="term" value="F:phosphatidylinositol-3-phosphate binding"/>
    <property type="evidence" value="ECO:0007669"/>
    <property type="project" value="TreeGrafter"/>
</dbReference>
<feature type="compositionally biased region" description="Polar residues" evidence="9">
    <location>
        <begin position="202"/>
        <end position="215"/>
    </location>
</feature>
<dbReference type="InterPro" id="IPR045734">
    <property type="entry name" value="Snx8_BAR_dom"/>
</dbReference>
<dbReference type="Pfam" id="PF19566">
    <property type="entry name" value="Snx8_BAR_dom"/>
    <property type="match status" value="1"/>
</dbReference>
<dbReference type="PANTHER" id="PTHR47554">
    <property type="entry name" value="SORTING NEXIN MVP1"/>
    <property type="match status" value="1"/>
</dbReference>